<keyword evidence="2" id="KW-0378">Hydrolase</keyword>
<keyword evidence="3" id="KW-1185">Reference proteome</keyword>
<reference evidence="3" key="1">
    <citation type="submission" date="2016-11" db="EMBL/GenBank/DDBJ databases">
        <title>Actinomyces gypaetusis sp. nov. isolated from Gypaetus barbatus in Qinghai Tibet Plateau China.</title>
        <authorList>
            <person name="Meng X."/>
        </authorList>
    </citation>
    <scope>NUCLEOTIDE SEQUENCE [LARGE SCALE GENOMIC DNA]</scope>
    <source>
        <strain evidence="3">DSM 15383</strain>
    </source>
</reference>
<dbReference type="RefSeq" id="WP_075360858.1">
    <property type="nucleotide sequence ID" value="NZ_MPDM01000001.1"/>
</dbReference>
<dbReference type="EMBL" id="MPDM01000001">
    <property type="protein sequence ID" value="OKL50621.1"/>
    <property type="molecule type" value="Genomic_DNA"/>
</dbReference>
<accession>A0A1Q5PSR5</accession>
<dbReference type="SUPFAM" id="SSF53474">
    <property type="entry name" value="alpha/beta-Hydrolases"/>
    <property type="match status" value="1"/>
</dbReference>
<dbReference type="AlphaFoldDB" id="A0A1Q5PSR5"/>
<sequence>MTEVDIMTPRGIRLSATLTEPVDARGSVVVFVHSFLSDRHSGGHFDKLAAAYRGAGYATLLFDFSGCGLSEDDAITAAHQVEDLRSVCSWLADRGYAHQIIHAHSFGAVIALKAKPPVGTMILSSPVVGPIFFDWNEIFSPEQLDDLESRRVTRIPDDSEGPREWFVITRDTLKDLSLNDTSELLSDLEAPVSIIFDADDMGLDSIGQAQEAFPLLPNGSTIHVEHACHFANLDECQSLLERSLAWATRHVSPALPKQRVKRS</sequence>
<evidence type="ECO:0000313" key="2">
    <source>
        <dbReference type="EMBL" id="OKL50621.1"/>
    </source>
</evidence>
<comment type="caution">
    <text evidence="2">The sequence shown here is derived from an EMBL/GenBank/DDBJ whole genome shotgun (WGS) entry which is preliminary data.</text>
</comment>
<organism evidence="2 3">
    <name type="scientific">Boudabousia marimammalium</name>
    <dbReference type="NCBI Taxonomy" id="156892"/>
    <lineage>
        <taxon>Bacteria</taxon>
        <taxon>Bacillati</taxon>
        <taxon>Actinomycetota</taxon>
        <taxon>Actinomycetes</taxon>
        <taxon>Actinomycetales</taxon>
        <taxon>Actinomycetaceae</taxon>
        <taxon>Boudabousia</taxon>
    </lineage>
</organism>
<evidence type="ECO:0000259" key="1">
    <source>
        <dbReference type="Pfam" id="PF12697"/>
    </source>
</evidence>
<dbReference type="InterPro" id="IPR000073">
    <property type="entry name" value="AB_hydrolase_1"/>
</dbReference>
<dbReference type="OrthoDB" id="9780269at2"/>
<gene>
    <name evidence="2" type="ORF">BM477_01320</name>
</gene>
<dbReference type="GO" id="GO:0016787">
    <property type="term" value="F:hydrolase activity"/>
    <property type="evidence" value="ECO:0007669"/>
    <property type="project" value="UniProtKB-KW"/>
</dbReference>
<dbReference type="Proteomes" id="UP000186465">
    <property type="component" value="Unassembled WGS sequence"/>
</dbReference>
<dbReference type="STRING" id="156892.BM477_01320"/>
<feature type="domain" description="AB hydrolase-1" evidence="1">
    <location>
        <begin position="29"/>
        <end position="233"/>
    </location>
</feature>
<dbReference type="Gene3D" id="3.40.50.1820">
    <property type="entry name" value="alpha/beta hydrolase"/>
    <property type="match status" value="1"/>
</dbReference>
<name>A0A1Q5PSR5_9ACTO</name>
<proteinExistence type="predicted"/>
<evidence type="ECO:0000313" key="3">
    <source>
        <dbReference type="Proteomes" id="UP000186465"/>
    </source>
</evidence>
<dbReference type="InterPro" id="IPR029058">
    <property type="entry name" value="AB_hydrolase_fold"/>
</dbReference>
<protein>
    <submittedName>
        <fullName evidence="2">Alpha/beta hydrolase</fullName>
    </submittedName>
</protein>
<dbReference type="Pfam" id="PF12697">
    <property type="entry name" value="Abhydrolase_6"/>
    <property type="match status" value="1"/>
</dbReference>